<dbReference type="InterPro" id="IPR036872">
    <property type="entry name" value="CH_dom_sf"/>
</dbReference>
<gene>
    <name evidence="7" type="ORF">BDY21DRAFT_102988</name>
</gene>
<dbReference type="OrthoDB" id="2129491at2759"/>
<comment type="subcellular location">
    <subcellularLocation>
        <location evidence="1">Cytoplasm</location>
    </subcellularLocation>
</comment>
<organism evidence="7 8">
    <name type="scientific">Lineolata rhizophorae</name>
    <dbReference type="NCBI Taxonomy" id="578093"/>
    <lineage>
        <taxon>Eukaryota</taxon>
        <taxon>Fungi</taxon>
        <taxon>Dikarya</taxon>
        <taxon>Ascomycota</taxon>
        <taxon>Pezizomycotina</taxon>
        <taxon>Dothideomycetes</taxon>
        <taxon>Dothideomycetes incertae sedis</taxon>
        <taxon>Lineolatales</taxon>
        <taxon>Lineolataceae</taxon>
        <taxon>Lineolata</taxon>
    </lineage>
</organism>
<evidence type="ECO:0000256" key="1">
    <source>
        <dbReference type="ARBA" id="ARBA00004496"/>
    </source>
</evidence>
<evidence type="ECO:0000256" key="3">
    <source>
        <dbReference type="ARBA" id="ARBA00023054"/>
    </source>
</evidence>
<dbReference type="GO" id="GO:0031122">
    <property type="term" value="P:cytoplasmic microtubule organization"/>
    <property type="evidence" value="ECO:0007669"/>
    <property type="project" value="TreeGrafter"/>
</dbReference>
<feature type="region of interest" description="Disordered" evidence="5">
    <location>
        <begin position="443"/>
        <end position="493"/>
    </location>
</feature>
<feature type="coiled-coil region" evidence="4">
    <location>
        <begin position="687"/>
        <end position="721"/>
    </location>
</feature>
<reference evidence="7" key="1">
    <citation type="journal article" date="2020" name="Stud. Mycol.">
        <title>101 Dothideomycetes genomes: a test case for predicting lifestyles and emergence of pathogens.</title>
        <authorList>
            <person name="Haridas S."/>
            <person name="Albert R."/>
            <person name="Binder M."/>
            <person name="Bloem J."/>
            <person name="Labutti K."/>
            <person name="Salamov A."/>
            <person name="Andreopoulos B."/>
            <person name="Baker S."/>
            <person name="Barry K."/>
            <person name="Bills G."/>
            <person name="Bluhm B."/>
            <person name="Cannon C."/>
            <person name="Castanera R."/>
            <person name="Culley D."/>
            <person name="Daum C."/>
            <person name="Ezra D."/>
            <person name="Gonzalez J."/>
            <person name="Henrissat B."/>
            <person name="Kuo A."/>
            <person name="Liang C."/>
            <person name="Lipzen A."/>
            <person name="Lutzoni F."/>
            <person name="Magnuson J."/>
            <person name="Mondo S."/>
            <person name="Nolan M."/>
            <person name="Ohm R."/>
            <person name="Pangilinan J."/>
            <person name="Park H.-J."/>
            <person name="Ramirez L."/>
            <person name="Alfaro M."/>
            <person name="Sun H."/>
            <person name="Tritt A."/>
            <person name="Yoshinaga Y."/>
            <person name="Zwiers L.-H."/>
            <person name="Turgeon B."/>
            <person name="Goodwin S."/>
            <person name="Spatafora J."/>
            <person name="Crous P."/>
            <person name="Grigoriev I."/>
        </authorList>
    </citation>
    <scope>NUCLEOTIDE SEQUENCE</scope>
    <source>
        <strain evidence="7">ATCC 16933</strain>
    </source>
</reference>
<feature type="coiled-coil region" evidence="4">
    <location>
        <begin position="546"/>
        <end position="573"/>
    </location>
</feature>
<dbReference type="PANTHER" id="PTHR18947">
    <property type="entry name" value="HOOK PROTEINS"/>
    <property type="match status" value="1"/>
</dbReference>
<feature type="compositionally biased region" description="Basic and acidic residues" evidence="5">
    <location>
        <begin position="443"/>
        <end position="454"/>
    </location>
</feature>
<dbReference type="GO" id="GO:0005815">
    <property type="term" value="C:microtubule organizing center"/>
    <property type="evidence" value="ECO:0007669"/>
    <property type="project" value="TreeGrafter"/>
</dbReference>
<evidence type="ECO:0000256" key="5">
    <source>
        <dbReference type="SAM" id="MobiDB-lite"/>
    </source>
</evidence>
<feature type="region of interest" description="Disordered" evidence="5">
    <location>
        <begin position="174"/>
        <end position="210"/>
    </location>
</feature>
<evidence type="ECO:0000256" key="4">
    <source>
        <dbReference type="SAM" id="Coils"/>
    </source>
</evidence>
<evidence type="ECO:0000313" key="8">
    <source>
        <dbReference type="Proteomes" id="UP000799766"/>
    </source>
</evidence>
<proteinExistence type="predicted"/>
<dbReference type="GO" id="GO:0008017">
    <property type="term" value="F:microtubule binding"/>
    <property type="evidence" value="ECO:0007669"/>
    <property type="project" value="TreeGrafter"/>
</dbReference>
<dbReference type="GO" id="GO:0005737">
    <property type="term" value="C:cytoplasm"/>
    <property type="evidence" value="ECO:0007669"/>
    <property type="project" value="UniProtKB-SubCell"/>
</dbReference>
<dbReference type="PANTHER" id="PTHR18947:SF28">
    <property type="entry name" value="GIRDIN, ISOFORM A"/>
    <property type="match status" value="1"/>
</dbReference>
<dbReference type="SUPFAM" id="SSF116907">
    <property type="entry name" value="Hook domain"/>
    <property type="match status" value="1"/>
</dbReference>
<dbReference type="CDD" id="cd22211">
    <property type="entry name" value="HkD_SF"/>
    <property type="match status" value="1"/>
</dbReference>
<dbReference type="GO" id="GO:0051959">
    <property type="term" value="F:dynein light intermediate chain binding"/>
    <property type="evidence" value="ECO:0007669"/>
    <property type="project" value="TreeGrafter"/>
</dbReference>
<dbReference type="GO" id="GO:0030705">
    <property type="term" value="P:cytoskeleton-dependent intracellular transport"/>
    <property type="evidence" value="ECO:0007669"/>
    <property type="project" value="InterPro"/>
</dbReference>
<evidence type="ECO:0000259" key="6">
    <source>
        <dbReference type="Pfam" id="PF19047"/>
    </source>
</evidence>
<dbReference type="Gene3D" id="1.10.418.10">
    <property type="entry name" value="Calponin-like domain"/>
    <property type="match status" value="1"/>
</dbReference>
<keyword evidence="3 4" id="KW-0175">Coiled coil</keyword>
<dbReference type="AlphaFoldDB" id="A0A6A6NRI2"/>
<feature type="compositionally biased region" description="Gly residues" evidence="5">
    <location>
        <begin position="455"/>
        <end position="464"/>
    </location>
</feature>
<evidence type="ECO:0000256" key="2">
    <source>
        <dbReference type="ARBA" id="ARBA00022490"/>
    </source>
</evidence>
<dbReference type="InterPro" id="IPR043936">
    <property type="entry name" value="HOOK_N"/>
</dbReference>
<feature type="compositionally biased region" description="Low complexity" evidence="5">
    <location>
        <begin position="195"/>
        <end position="207"/>
    </location>
</feature>
<keyword evidence="2" id="KW-0963">Cytoplasm</keyword>
<accession>A0A6A6NRI2</accession>
<keyword evidence="8" id="KW-1185">Reference proteome</keyword>
<dbReference type="EMBL" id="MU001691">
    <property type="protein sequence ID" value="KAF2454400.1"/>
    <property type="molecule type" value="Genomic_DNA"/>
</dbReference>
<dbReference type="Proteomes" id="UP000799766">
    <property type="component" value="Unassembled WGS sequence"/>
</dbReference>
<feature type="compositionally biased region" description="Basic and acidic residues" evidence="5">
    <location>
        <begin position="473"/>
        <end position="486"/>
    </location>
</feature>
<evidence type="ECO:0000313" key="7">
    <source>
        <dbReference type="EMBL" id="KAF2454400.1"/>
    </source>
</evidence>
<feature type="domain" description="HOOK N-terminal" evidence="6">
    <location>
        <begin position="18"/>
        <end position="147"/>
    </location>
</feature>
<name>A0A6A6NRI2_9PEZI</name>
<protein>
    <recommendedName>
        <fullName evidence="6">HOOK N-terminal domain-containing protein</fullName>
    </recommendedName>
</protein>
<dbReference type="Pfam" id="PF19047">
    <property type="entry name" value="HOOK_N"/>
    <property type="match status" value="1"/>
</dbReference>
<sequence>MEGTPPRSAEAAAIDTKGALMQWLNTFDLGGATVRDWRDLSDGRLLWRVLRDIDPAYFHGDLPEPDPAAAADNWIPRWQNLKFIARTVTHFIPAETGKFQNLVKYMAPDLKAIAIDGAQPPAIELIKLVLLAALYSDRSNTRMVEVLQKLGPRVASKIAEMVRDIEAQEARLAENADQDGVHAGSSEPDLPPPRSSSSSDGPFGRGPAFERDPVLELEERLIKMGKENHEQALEIDRLTGELDEARQLSRHLEEELVESQLQLDSKGSGARGADGHHVEEIERQLRSSQDYIDQLEADLGNYRSRCESQARELERLKVDEATKQELRDNLQEVRTERDELLQKAKANENLKKKIQRLADQELINQRLRGELDEVRERLGDLDKLQADYANLQKVHSESMQALSSVEQENYDQKTQRTRVEFQLKQQEIKNEHLLNELNKAQEELAEHRKGREDGAGAGGAGGLGSLDDELAASEEREQTQDARKEGGAPPESPNVVLLQQKAQRSSHLEARVKSLEEQYLKVYTDNLGLQAALDNADEGVTKSDSYVAVRKQLDDTKQELSKLRTDHHALLAENSELKHRLVKLTPGDEADVGDYRSLKGNHEELLARFRRVQEYSRGLEGERDEQRAILRHILLARNNLLGDDESDAAGLLERPVVEQQVGFLLEAAEAERVAVKTQVVDSLAGMLAKGREDIAELKNKRQDDEIAMAALREKLEAAEKGAGEKGQAEMQRALERETRLVAAAFYDLSSRMQSASIVLQRRGDGPRSWLGRQRLAVAQVGGGAVGRK</sequence>